<organism evidence="4 5">
    <name type="scientific">Lactonifactor longoviformis DSM 17459</name>
    <dbReference type="NCBI Taxonomy" id="1122155"/>
    <lineage>
        <taxon>Bacteria</taxon>
        <taxon>Bacillati</taxon>
        <taxon>Bacillota</taxon>
        <taxon>Clostridia</taxon>
        <taxon>Eubacteriales</taxon>
        <taxon>Clostridiaceae</taxon>
        <taxon>Lactonifactor</taxon>
    </lineage>
</organism>
<evidence type="ECO:0000259" key="3">
    <source>
        <dbReference type="Pfam" id="PF23750"/>
    </source>
</evidence>
<evidence type="ECO:0000256" key="2">
    <source>
        <dbReference type="SAM" id="Phobius"/>
    </source>
</evidence>
<feature type="compositionally biased region" description="Basic residues" evidence="1">
    <location>
        <begin position="248"/>
        <end position="260"/>
    </location>
</feature>
<reference evidence="4 5" key="1">
    <citation type="submission" date="2016-11" db="EMBL/GenBank/DDBJ databases">
        <authorList>
            <person name="Jaros S."/>
            <person name="Januszkiewicz K."/>
            <person name="Wedrychowicz H."/>
        </authorList>
    </citation>
    <scope>NUCLEOTIDE SEQUENCE [LARGE SCALE GENOMIC DNA]</scope>
    <source>
        <strain evidence="4 5">DSM 17459</strain>
    </source>
</reference>
<evidence type="ECO:0000313" key="4">
    <source>
        <dbReference type="EMBL" id="SHF12660.1"/>
    </source>
</evidence>
<dbReference type="Pfam" id="PF23750">
    <property type="entry name" value="RsgI_M"/>
    <property type="match status" value="1"/>
</dbReference>
<dbReference type="InterPro" id="IPR055431">
    <property type="entry name" value="RsgI_M"/>
</dbReference>
<keyword evidence="5" id="KW-1185">Reference proteome</keyword>
<accession>A0A1M4Z3R8</accession>
<keyword evidence="2" id="KW-0472">Membrane</keyword>
<dbReference type="RefSeq" id="WP_072852472.1">
    <property type="nucleotide sequence ID" value="NZ_FQVI01000013.1"/>
</dbReference>
<evidence type="ECO:0000313" key="5">
    <source>
        <dbReference type="Proteomes" id="UP000184245"/>
    </source>
</evidence>
<keyword evidence="2" id="KW-1133">Transmembrane helix</keyword>
<sequence>MANRIHDMFEPVKASEELKESTAAFLQAERRKRTAHFFRPAVYRTIAAVCVMLMLLAGIGGYSVMGTPVSYVSIDVNPSVELALNRFDRVVSATAYNEDGEVILEGLAVKGKKYTEAIDLILDSADKSAYLTPESDLVFTVAAKNREKKRELRTGIENCSGCMEHGGESISADIGTVTEAHHHGVSLGKYSAYLKLSQYDETVTVEDCRDMTMSDIHHQIKEHEQGGKHRNGEANETDDGDSSGSPGKTHRNGHHNGNHE</sequence>
<dbReference type="OrthoDB" id="9800626at2"/>
<dbReference type="EMBL" id="FQVI01000013">
    <property type="protein sequence ID" value="SHF12660.1"/>
    <property type="molecule type" value="Genomic_DNA"/>
</dbReference>
<feature type="domain" description="Anti-sigma factor RsgI-like middle" evidence="3">
    <location>
        <begin position="69"/>
        <end position="195"/>
    </location>
</feature>
<name>A0A1M4Z3R8_9CLOT</name>
<feature type="region of interest" description="Disordered" evidence="1">
    <location>
        <begin position="222"/>
        <end position="260"/>
    </location>
</feature>
<dbReference type="AlphaFoldDB" id="A0A1M4Z3R8"/>
<protein>
    <recommendedName>
        <fullName evidence="3">Anti-sigma factor RsgI-like middle domain-containing protein</fullName>
    </recommendedName>
</protein>
<evidence type="ECO:0000256" key="1">
    <source>
        <dbReference type="SAM" id="MobiDB-lite"/>
    </source>
</evidence>
<feature type="compositionally biased region" description="Basic and acidic residues" evidence="1">
    <location>
        <begin position="222"/>
        <end position="233"/>
    </location>
</feature>
<keyword evidence="2" id="KW-0812">Transmembrane</keyword>
<dbReference type="STRING" id="1122155.SAMN02745158_02627"/>
<proteinExistence type="predicted"/>
<dbReference type="Proteomes" id="UP000184245">
    <property type="component" value="Unassembled WGS sequence"/>
</dbReference>
<gene>
    <name evidence="4" type="ORF">SAMN02745158_02627</name>
</gene>
<feature type="transmembrane region" description="Helical" evidence="2">
    <location>
        <begin position="41"/>
        <end position="65"/>
    </location>
</feature>